<evidence type="ECO:0000313" key="5">
    <source>
        <dbReference type="Proteomes" id="UP000295781"/>
    </source>
</evidence>
<dbReference type="InterPro" id="IPR002509">
    <property type="entry name" value="NODB_dom"/>
</dbReference>
<dbReference type="GO" id="GO:0005576">
    <property type="term" value="C:extracellular region"/>
    <property type="evidence" value="ECO:0007669"/>
    <property type="project" value="UniProtKB-SubCell"/>
</dbReference>
<sequence length="383" mass="43160">MQRAFLPNPLQARAHLAFVCWNTFVRFVTHPLTWIRRVVPCGRRALVAGALDTLGLLDRFLWLRAKLRLPVLSVFTYHRIAELSDVAELDPGVADVSAREFEEQLAVIKTHCTVVSLRDVRLFTKGRKLPPNPVMVAFDDGYRDNHDVALPLLERAGVAATFFIATEYPDRGRLFWWDRVALLMHRCRRARVELSYPAMLVLEPARDPIAAAALVCRTIKRTSGLDIGRMWDEIERATGVSIDLGEERALAARTIMDWRQIRALRRAGMDVQSHSHSHRVLQTLSPDEAARDLARSRRVLTEALDDAVHAVAYPVGYRLSGAFHRAVHEAGFELGFTNNSGLCMLSSFDPLNFPRIAMDRGQIGALFKLKLLVGQRPGCRSIL</sequence>
<comment type="subcellular location">
    <subcellularLocation>
        <location evidence="1">Secreted</location>
    </subcellularLocation>
</comment>
<feature type="domain" description="NodB homology" evidence="3">
    <location>
        <begin position="132"/>
        <end position="383"/>
    </location>
</feature>
<organism evidence="4 5">
    <name type="scientific">Sorangium cellulosum</name>
    <name type="common">Polyangium cellulosum</name>
    <dbReference type="NCBI Taxonomy" id="56"/>
    <lineage>
        <taxon>Bacteria</taxon>
        <taxon>Pseudomonadati</taxon>
        <taxon>Myxococcota</taxon>
        <taxon>Polyangia</taxon>
        <taxon>Polyangiales</taxon>
        <taxon>Polyangiaceae</taxon>
        <taxon>Sorangium</taxon>
    </lineage>
</organism>
<gene>
    <name evidence="4" type="ORF">SOCEGT47_064970</name>
</gene>
<dbReference type="InterPro" id="IPR011330">
    <property type="entry name" value="Glyco_hydro/deAcase_b/a-brl"/>
</dbReference>
<dbReference type="GO" id="GO:0005975">
    <property type="term" value="P:carbohydrate metabolic process"/>
    <property type="evidence" value="ECO:0007669"/>
    <property type="project" value="InterPro"/>
</dbReference>
<evidence type="ECO:0000313" key="4">
    <source>
        <dbReference type="EMBL" id="AUX25944.1"/>
    </source>
</evidence>
<dbReference type="AlphaFoldDB" id="A0A4P2Q8N1"/>
<name>A0A4P2Q8N1_SORCE</name>
<keyword evidence="2" id="KW-0732">Signal</keyword>
<reference evidence="4 5" key="1">
    <citation type="submission" date="2015-09" db="EMBL/GenBank/DDBJ databases">
        <title>Sorangium comparison.</title>
        <authorList>
            <person name="Zaburannyi N."/>
            <person name="Bunk B."/>
            <person name="Overmann J."/>
            <person name="Mueller R."/>
        </authorList>
    </citation>
    <scope>NUCLEOTIDE SEQUENCE [LARGE SCALE GENOMIC DNA]</scope>
    <source>
        <strain evidence="4 5">So ceGT47</strain>
    </source>
</reference>
<evidence type="ECO:0000259" key="3">
    <source>
        <dbReference type="PROSITE" id="PS51677"/>
    </source>
</evidence>
<proteinExistence type="predicted"/>
<evidence type="ECO:0000256" key="1">
    <source>
        <dbReference type="ARBA" id="ARBA00004613"/>
    </source>
</evidence>
<dbReference type="GO" id="GO:0016810">
    <property type="term" value="F:hydrolase activity, acting on carbon-nitrogen (but not peptide) bonds"/>
    <property type="evidence" value="ECO:0007669"/>
    <property type="project" value="InterPro"/>
</dbReference>
<dbReference type="EMBL" id="CP012670">
    <property type="protein sequence ID" value="AUX25944.1"/>
    <property type="molecule type" value="Genomic_DNA"/>
</dbReference>
<dbReference type="PANTHER" id="PTHR34216">
    <property type="match status" value="1"/>
</dbReference>
<dbReference type="PROSITE" id="PS51677">
    <property type="entry name" value="NODB"/>
    <property type="match status" value="1"/>
</dbReference>
<dbReference type="Pfam" id="PF01522">
    <property type="entry name" value="Polysacc_deac_1"/>
    <property type="match status" value="2"/>
</dbReference>
<dbReference type="Gene3D" id="3.20.20.370">
    <property type="entry name" value="Glycoside hydrolase/deacetylase"/>
    <property type="match status" value="1"/>
</dbReference>
<dbReference type="CDD" id="cd10918">
    <property type="entry name" value="CE4_NodB_like_5s_6s"/>
    <property type="match status" value="1"/>
</dbReference>
<dbReference type="InterPro" id="IPR051398">
    <property type="entry name" value="Polysacch_Deacetylase"/>
</dbReference>
<evidence type="ECO:0000256" key="2">
    <source>
        <dbReference type="ARBA" id="ARBA00022729"/>
    </source>
</evidence>
<accession>A0A4P2Q8N1</accession>
<dbReference type="Proteomes" id="UP000295781">
    <property type="component" value="Chromosome"/>
</dbReference>
<dbReference type="SUPFAM" id="SSF88713">
    <property type="entry name" value="Glycoside hydrolase/deacetylase"/>
    <property type="match status" value="1"/>
</dbReference>
<protein>
    <recommendedName>
        <fullName evidence="3">NodB homology domain-containing protein</fullName>
    </recommendedName>
</protein>
<dbReference type="PANTHER" id="PTHR34216:SF3">
    <property type="entry name" value="POLY-BETA-1,6-N-ACETYL-D-GLUCOSAMINE N-DEACETYLASE"/>
    <property type="match status" value="1"/>
</dbReference>